<keyword evidence="2" id="KW-1185">Reference proteome</keyword>
<name>A0A2I0IPG4_PUNGR</name>
<dbReference type="Proteomes" id="UP000233551">
    <property type="component" value="Unassembled WGS sequence"/>
</dbReference>
<proteinExistence type="predicted"/>
<sequence>MIFSPFDELPQADIVLEELADSSNKGGVRQPCGASLILKTINMSGSLDSALEVKEAEEVEITKATVEGLKDEGIDESALVLIIFEELGHKELRPNSVKLVVTVMTWHVPIGPIWFGSGCRVPSRIGSGSDPYVSFFTRLPPHARNPSAAPLLHATQRRPYKLPITGTVAPRAAPPEPDQFRQVRSRLLHVGSRFIFAGLWSFSKAQSALDPSHFHTGTPAPISRAAQPACRAPQGLRVIVSISL</sequence>
<dbReference type="EMBL" id="PGOL01002702">
    <property type="protein sequence ID" value="PKI45613.1"/>
    <property type="molecule type" value="Genomic_DNA"/>
</dbReference>
<accession>A0A2I0IPG4</accession>
<dbReference type="AlphaFoldDB" id="A0A2I0IPG4"/>
<comment type="caution">
    <text evidence="1">The sequence shown here is derived from an EMBL/GenBank/DDBJ whole genome shotgun (WGS) entry which is preliminary data.</text>
</comment>
<organism evidence="1 2">
    <name type="scientific">Punica granatum</name>
    <name type="common">Pomegranate</name>
    <dbReference type="NCBI Taxonomy" id="22663"/>
    <lineage>
        <taxon>Eukaryota</taxon>
        <taxon>Viridiplantae</taxon>
        <taxon>Streptophyta</taxon>
        <taxon>Embryophyta</taxon>
        <taxon>Tracheophyta</taxon>
        <taxon>Spermatophyta</taxon>
        <taxon>Magnoliopsida</taxon>
        <taxon>eudicotyledons</taxon>
        <taxon>Gunneridae</taxon>
        <taxon>Pentapetalae</taxon>
        <taxon>rosids</taxon>
        <taxon>malvids</taxon>
        <taxon>Myrtales</taxon>
        <taxon>Lythraceae</taxon>
        <taxon>Punica</taxon>
    </lineage>
</organism>
<evidence type="ECO:0000313" key="1">
    <source>
        <dbReference type="EMBL" id="PKI45613.1"/>
    </source>
</evidence>
<gene>
    <name evidence="1" type="ORF">CRG98_033929</name>
</gene>
<protein>
    <submittedName>
        <fullName evidence="1">Uncharacterized protein</fullName>
    </submittedName>
</protein>
<reference evidence="1 2" key="1">
    <citation type="submission" date="2017-11" db="EMBL/GenBank/DDBJ databases">
        <title>De-novo sequencing of pomegranate (Punica granatum L.) genome.</title>
        <authorList>
            <person name="Akparov Z."/>
            <person name="Amiraslanov A."/>
            <person name="Hajiyeva S."/>
            <person name="Abbasov M."/>
            <person name="Kaur K."/>
            <person name="Hamwieh A."/>
            <person name="Solovyev V."/>
            <person name="Salamov A."/>
            <person name="Braich B."/>
            <person name="Kosarev P."/>
            <person name="Mahmoud A."/>
            <person name="Hajiyev E."/>
            <person name="Babayeva S."/>
            <person name="Izzatullayeva V."/>
            <person name="Mammadov A."/>
            <person name="Mammadov A."/>
            <person name="Sharifova S."/>
            <person name="Ojaghi J."/>
            <person name="Eynullazada K."/>
            <person name="Bayramov B."/>
            <person name="Abdulazimova A."/>
            <person name="Shahmuradov I."/>
        </authorList>
    </citation>
    <scope>NUCLEOTIDE SEQUENCE [LARGE SCALE GENOMIC DNA]</scope>
    <source>
        <strain evidence="2">cv. AG2017</strain>
        <tissue evidence="1">Leaf</tissue>
    </source>
</reference>
<evidence type="ECO:0000313" key="2">
    <source>
        <dbReference type="Proteomes" id="UP000233551"/>
    </source>
</evidence>
<dbReference type="STRING" id="22663.A0A2I0IPG4"/>